<evidence type="ECO:0000256" key="4">
    <source>
        <dbReference type="ARBA" id="ARBA00022602"/>
    </source>
</evidence>
<dbReference type="SUPFAM" id="SSF48239">
    <property type="entry name" value="Terpenoid cyclases/Protein prenyltransferases"/>
    <property type="match status" value="1"/>
</dbReference>
<comment type="caution">
    <text evidence="11">The sequence shown here is derived from an EMBL/GenBank/DDBJ whole genome shotgun (WGS) entry which is preliminary data.</text>
</comment>
<feature type="domain" description="Prenyltransferase alpha-alpha toroid" evidence="10">
    <location>
        <begin position="184"/>
        <end position="489"/>
    </location>
</feature>
<evidence type="ECO:0000256" key="8">
    <source>
        <dbReference type="ARBA" id="ARBA00022833"/>
    </source>
</evidence>
<dbReference type="PANTHER" id="PTHR11774">
    <property type="entry name" value="GERANYLGERANYL TRANSFERASE TYPE BETA SUBUNIT"/>
    <property type="match status" value="1"/>
</dbReference>
<dbReference type="GO" id="GO:0005965">
    <property type="term" value="C:protein farnesyltransferase complex"/>
    <property type="evidence" value="ECO:0007669"/>
    <property type="project" value="UniProtKB-UniRule"/>
</dbReference>
<comment type="subunit">
    <text evidence="9">Heterodimer of an alpha and a beta subunit.</text>
</comment>
<keyword evidence="4 9" id="KW-0637">Prenyltransferase</keyword>
<keyword evidence="8 9" id="KW-0862">Zinc</keyword>
<organism evidence="11 12">
    <name type="scientific">Babesia caballi</name>
    <dbReference type="NCBI Taxonomy" id="5871"/>
    <lineage>
        <taxon>Eukaryota</taxon>
        <taxon>Sar</taxon>
        <taxon>Alveolata</taxon>
        <taxon>Apicomplexa</taxon>
        <taxon>Aconoidasida</taxon>
        <taxon>Piroplasmida</taxon>
        <taxon>Babesiidae</taxon>
        <taxon>Babesia</taxon>
    </lineage>
</organism>
<dbReference type="PANTHER" id="PTHR11774:SF6">
    <property type="entry name" value="PROTEIN FARNESYLTRANSFERASE SUBUNIT BETA"/>
    <property type="match status" value="1"/>
</dbReference>
<reference evidence="11 12" key="1">
    <citation type="submission" date="2021-06" db="EMBL/GenBank/DDBJ databases">
        <title>Genome sequence of Babesia caballi.</title>
        <authorList>
            <person name="Yamagishi J."/>
            <person name="Kidaka T."/>
            <person name="Ochi A."/>
        </authorList>
    </citation>
    <scope>NUCLEOTIDE SEQUENCE [LARGE SCALE GENOMIC DNA]</scope>
    <source>
        <strain evidence="11">USDA-D6B2</strain>
    </source>
</reference>
<dbReference type="AlphaFoldDB" id="A0AAV4LP61"/>
<dbReference type="Gene3D" id="1.50.10.20">
    <property type="match status" value="1"/>
</dbReference>
<dbReference type="InterPro" id="IPR001330">
    <property type="entry name" value="Prenyltrans"/>
</dbReference>
<proteinExistence type="inferred from homology"/>
<evidence type="ECO:0000313" key="11">
    <source>
        <dbReference type="EMBL" id="GIX60881.1"/>
    </source>
</evidence>
<evidence type="ECO:0000256" key="2">
    <source>
        <dbReference type="ARBA" id="ARBA00012702"/>
    </source>
</evidence>
<dbReference type="InterPro" id="IPR045089">
    <property type="entry name" value="PGGT1B-like"/>
</dbReference>
<keyword evidence="12" id="KW-1185">Reference proteome</keyword>
<dbReference type="GO" id="GO:0004660">
    <property type="term" value="F:protein farnesyltransferase activity"/>
    <property type="evidence" value="ECO:0007669"/>
    <property type="project" value="UniProtKB-UniRule"/>
</dbReference>
<protein>
    <recommendedName>
        <fullName evidence="3 9">Protein farnesyltransferase subunit beta</fullName>
        <shortName evidence="9">FTase-beta</shortName>
        <ecNumber evidence="2 9">2.5.1.58</ecNumber>
    </recommendedName>
</protein>
<keyword evidence="5 9" id="KW-0808">Transferase</keyword>
<dbReference type="GO" id="GO:0008270">
    <property type="term" value="F:zinc ion binding"/>
    <property type="evidence" value="ECO:0007669"/>
    <property type="project" value="UniProtKB-UniRule"/>
</dbReference>
<evidence type="ECO:0000256" key="1">
    <source>
        <dbReference type="ARBA" id="ARBA00010497"/>
    </source>
</evidence>
<evidence type="ECO:0000256" key="9">
    <source>
        <dbReference type="RuleBase" id="RU365056"/>
    </source>
</evidence>
<dbReference type="GeneID" id="94192364"/>
<dbReference type="GO" id="GO:0097354">
    <property type="term" value="P:prenylation"/>
    <property type="evidence" value="ECO:0007669"/>
    <property type="project" value="UniProtKB-UniRule"/>
</dbReference>
<evidence type="ECO:0000256" key="7">
    <source>
        <dbReference type="ARBA" id="ARBA00022737"/>
    </source>
</evidence>
<dbReference type="CDD" id="cd02893">
    <property type="entry name" value="FTase"/>
    <property type="match status" value="1"/>
</dbReference>
<evidence type="ECO:0000256" key="3">
    <source>
        <dbReference type="ARBA" id="ARBA00015798"/>
    </source>
</evidence>
<dbReference type="RefSeq" id="XP_067712952.1">
    <property type="nucleotide sequence ID" value="XM_067856851.1"/>
</dbReference>
<accession>A0AAV4LP61</accession>
<comment type="catalytic activity">
    <reaction evidence="9">
        <text>L-cysteinyl-[protein] + (2E,6E)-farnesyl diphosphate = S-(2E,6E)-farnesyl-L-cysteinyl-[protein] + diphosphate</text>
        <dbReference type="Rhea" id="RHEA:13345"/>
        <dbReference type="Rhea" id="RHEA-COMP:10131"/>
        <dbReference type="Rhea" id="RHEA-COMP:11535"/>
        <dbReference type="ChEBI" id="CHEBI:29950"/>
        <dbReference type="ChEBI" id="CHEBI:33019"/>
        <dbReference type="ChEBI" id="CHEBI:86019"/>
        <dbReference type="ChEBI" id="CHEBI:175763"/>
    </reaction>
</comment>
<evidence type="ECO:0000259" key="10">
    <source>
        <dbReference type="Pfam" id="PF00432"/>
    </source>
</evidence>
<dbReference type="Proteomes" id="UP001497744">
    <property type="component" value="Unassembled WGS sequence"/>
</dbReference>
<keyword evidence="6 9" id="KW-0479">Metal-binding</keyword>
<dbReference type="Pfam" id="PF00432">
    <property type="entry name" value="Prenyltrans"/>
    <property type="match status" value="1"/>
</dbReference>
<comment type="function">
    <text evidence="9">Catalyzes the transfer of a farnesyl moiety from farnesyl diphosphate to a cysteine at the fourth position from the C-terminus of several proteins. The beta subunit is responsible for peptide-binding.</text>
</comment>
<gene>
    <name evidence="11" type="ORF">BcabD6B2_03160</name>
</gene>
<evidence type="ECO:0000256" key="6">
    <source>
        <dbReference type="ARBA" id="ARBA00022723"/>
    </source>
</evidence>
<evidence type="ECO:0000256" key="5">
    <source>
        <dbReference type="ARBA" id="ARBA00022679"/>
    </source>
</evidence>
<dbReference type="EMBL" id="BPLF01000001">
    <property type="protein sequence ID" value="GIX60881.1"/>
    <property type="molecule type" value="Genomic_DNA"/>
</dbReference>
<dbReference type="InterPro" id="IPR026872">
    <property type="entry name" value="FTB"/>
</dbReference>
<name>A0AAV4LP61_BABCB</name>
<comment type="cofactor">
    <cofactor evidence="9">
        <name>Zn(2+)</name>
        <dbReference type="ChEBI" id="CHEBI:29105"/>
    </cofactor>
    <text evidence="9">Binds 1 zinc ion per subunit.</text>
</comment>
<dbReference type="InterPro" id="IPR008930">
    <property type="entry name" value="Terpenoid_cyclase/PrenylTrfase"/>
</dbReference>
<dbReference type="EC" id="2.5.1.58" evidence="2 9"/>
<sequence>MAAEDRVIRRARGAIAILESTCANLDATRDSSKGVNAEGFVVLTEYESDNLCDAGGKLLAAYMTNICKGCDFAEGVRLNHSMEESIQSQLLVESDCTRLYSSAFIRYLLRQASRPPPSDGRVHDGQECMVFPVKPLMRYLPARWVLSLISDFSIADGFVRIELEGHCVNFLHKIGRVACQGSPLQREVHLRYIEKHLTTNGTSKSIPLDHFCCSQPWIAYWALHSLRVLDIDISPYRDRTVQTLFECWDPDCGGFSGGPGQVAHLATTFAAVCCLKMFDSLHLLDLKKLRSFLLEMKQPDGSFTVHRNGECDVRGTYCAVAAASIAGILDEELSEAVADNLVSCQSYDGGISGGPHQESHAGYVYCGAAALTILGSLDRIDKARLRDWCLSRQTPQFGFQGRPHKLVDVCYSFWVGATLALLGVSADETYKLRHQLLEAFILCVAQAPTGGFRDKPGKPVDLYHTCYALSALEVISKPREECRIDFAFNMIF</sequence>
<keyword evidence="7" id="KW-0677">Repeat</keyword>
<evidence type="ECO:0000313" key="12">
    <source>
        <dbReference type="Proteomes" id="UP001497744"/>
    </source>
</evidence>
<comment type="similarity">
    <text evidence="1 9">Belongs to the protein prenyltransferase subunit beta family.</text>
</comment>